<evidence type="ECO:0000313" key="2">
    <source>
        <dbReference type="Proteomes" id="UP001523550"/>
    </source>
</evidence>
<keyword evidence="2" id="KW-1185">Reference proteome</keyword>
<proteinExistence type="predicted"/>
<gene>
    <name evidence="1" type="ORF">J2T60_000116</name>
</gene>
<comment type="caution">
    <text evidence="1">The sequence shown here is derived from an EMBL/GenBank/DDBJ whole genome shotgun (WGS) entry which is preliminary data.</text>
</comment>
<name>A0ABT1G4E1_9GAMM</name>
<organism evidence="1 2">
    <name type="scientific">Natronospira proteinivora</name>
    <dbReference type="NCBI Taxonomy" id="1807133"/>
    <lineage>
        <taxon>Bacteria</taxon>
        <taxon>Pseudomonadati</taxon>
        <taxon>Pseudomonadota</taxon>
        <taxon>Gammaproteobacteria</taxon>
        <taxon>Natronospirales</taxon>
        <taxon>Natronospiraceae</taxon>
        <taxon>Natronospira</taxon>
    </lineage>
</organism>
<protein>
    <submittedName>
        <fullName evidence="1">Uncharacterized protein</fullName>
    </submittedName>
</protein>
<evidence type="ECO:0000313" key="1">
    <source>
        <dbReference type="EMBL" id="MCP1726151.1"/>
    </source>
</evidence>
<reference evidence="1 2" key="1">
    <citation type="submission" date="2022-03" db="EMBL/GenBank/DDBJ databases">
        <title>Genomic Encyclopedia of Type Strains, Phase III (KMG-III): the genomes of soil and plant-associated and newly described type strains.</title>
        <authorList>
            <person name="Whitman W."/>
        </authorList>
    </citation>
    <scope>NUCLEOTIDE SEQUENCE [LARGE SCALE GENOMIC DNA]</scope>
    <source>
        <strain evidence="1 2">BSker1</strain>
    </source>
</reference>
<dbReference type="EMBL" id="JALJYF010000001">
    <property type="protein sequence ID" value="MCP1726151.1"/>
    <property type="molecule type" value="Genomic_DNA"/>
</dbReference>
<dbReference type="Proteomes" id="UP001523550">
    <property type="component" value="Unassembled WGS sequence"/>
</dbReference>
<accession>A0ABT1G4E1</accession>
<sequence length="29" mass="3119">MGAAVPDIRLTGHITDLLFAENGELFTCL</sequence>